<dbReference type="GO" id="GO:0005992">
    <property type="term" value="P:trehalose biosynthetic process"/>
    <property type="evidence" value="ECO:0007669"/>
    <property type="project" value="InterPro"/>
</dbReference>
<dbReference type="PANTHER" id="PTHR43768:SF3">
    <property type="entry name" value="TREHALOSE 6-PHOSPHATE PHOSPHATASE"/>
    <property type="match status" value="1"/>
</dbReference>
<proteinExistence type="inferred from homology"/>
<dbReference type="OrthoDB" id="755951at2759"/>
<evidence type="ECO:0000313" key="8">
    <source>
        <dbReference type="Proteomes" id="UP000825935"/>
    </source>
</evidence>
<dbReference type="InterPro" id="IPR003337">
    <property type="entry name" value="Trehalose_PPase"/>
</dbReference>
<dbReference type="Proteomes" id="UP000825935">
    <property type="component" value="Chromosome 10"/>
</dbReference>
<comment type="caution">
    <text evidence="7">The sequence shown here is derived from an EMBL/GenBank/DDBJ whole genome shotgun (WGS) entry which is preliminary data.</text>
</comment>
<comment type="catalytic activity">
    <reaction evidence="1 6">
        <text>alpha,alpha-trehalose 6-phosphate + H2O = alpha,alpha-trehalose + phosphate</text>
        <dbReference type="Rhea" id="RHEA:23420"/>
        <dbReference type="ChEBI" id="CHEBI:15377"/>
        <dbReference type="ChEBI" id="CHEBI:16551"/>
        <dbReference type="ChEBI" id="CHEBI:43474"/>
        <dbReference type="ChEBI" id="CHEBI:58429"/>
        <dbReference type="EC" id="3.1.3.12"/>
    </reaction>
</comment>
<dbReference type="EMBL" id="CM035415">
    <property type="protein sequence ID" value="KAH7426416.1"/>
    <property type="molecule type" value="Genomic_DNA"/>
</dbReference>
<evidence type="ECO:0000256" key="6">
    <source>
        <dbReference type="RuleBase" id="RU361117"/>
    </source>
</evidence>
<dbReference type="NCBIfam" id="TIGR01484">
    <property type="entry name" value="HAD-SF-IIB"/>
    <property type="match status" value="1"/>
</dbReference>
<name>A0A8T2TXN4_CERRI</name>
<dbReference type="InterPro" id="IPR044651">
    <property type="entry name" value="OTSB-like"/>
</dbReference>
<comment type="cofactor">
    <cofactor evidence="2 6">
        <name>a divalent metal cation</name>
        <dbReference type="ChEBI" id="CHEBI:60240"/>
    </cofactor>
</comment>
<comment type="pathway">
    <text evidence="3 6">Glycan biosynthesis; trehalose biosynthesis.</text>
</comment>
<evidence type="ECO:0000256" key="5">
    <source>
        <dbReference type="ARBA" id="ARBA00022801"/>
    </source>
</evidence>
<dbReference type="CDD" id="cd01627">
    <property type="entry name" value="HAD_TPP"/>
    <property type="match status" value="1"/>
</dbReference>
<dbReference type="NCBIfam" id="TIGR00685">
    <property type="entry name" value="T6PP"/>
    <property type="match status" value="1"/>
</dbReference>
<reference evidence="7" key="1">
    <citation type="submission" date="2021-08" db="EMBL/GenBank/DDBJ databases">
        <title>WGS assembly of Ceratopteris richardii.</title>
        <authorList>
            <person name="Marchant D.B."/>
            <person name="Chen G."/>
            <person name="Jenkins J."/>
            <person name="Shu S."/>
            <person name="Leebens-Mack J."/>
            <person name="Grimwood J."/>
            <person name="Schmutz J."/>
            <person name="Soltis P."/>
            <person name="Soltis D."/>
            <person name="Chen Z.-H."/>
        </authorList>
    </citation>
    <scope>NUCLEOTIDE SEQUENCE</scope>
    <source>
        <strain evidence="7">Whitten #5841</strain>
        <tissue evidence="7">Leaf</tissue>
    </source>
</reference>
<dbReference type="InterPro" id="IPR006379">
    <property type="entry name" value="HAD-SF_hydro_IIB"/>
</dbReference>
<evidence type="ECO:0000256" key="2">
    <source>
        <dbReference type="ARBA" id="ARBA00001968"/>
    </source>
</evidence>
<organism evidence="7 8">
    <name type="scientific">Ceratopteris richardii</name>
    <name type="common">Triangle waterfern</name>
    <dbReference type="NCBI Taxonomy" id="49495"/>
    <lineage>
        <taxon>Eukaryota</taxon>
        <taxon>Viridiplantae</taxon>
        <taxon>Streptophyta</taxon>
        <taxon>Embryophyta</taxon>
        <taxon>Tracheophyta</taxon>
        <taxon>Polypodiopsida</taxon>
        <taxon>Polypodiidae</taxon>
        <taxon>Polypodiales</taxon>
        <taxon>Pteridineae</taxon>
        <taxon>Pteridaceae</taxon>
        <taxon>Parkerioideae</taxon>
        <taxon>Ceratopteris</taxon>
    </lineage>
</organism>
<comment type="similarity">
    <text evidence="4 6">Belongs to the trehalose phosphatase family.</text>
</comment>
<dbReference type="EC" id="3.1.3.12" evidence="6"/>
<dbReference type="Pfam" id="PF02358">
    <property type="entry name" value="Trehalose_PPase"/>
    <property type="match status" value="1"/>
</dbReference>
<sequence>MESVDTKALNAIFPFGTTSLIMQGITNDIGIRRTSSDVQCIPNVAEDSLLCVNNGDSSALDIGTVNACATTRSNMSITSAEVGVISNAIHGSNKCAKAAVTASVASAKTKLFDSRSVPHHEMVLNSASSVPRQNCVNRKDDNCISEAHHVEKLMTQRRERTAQNFSMSDCRAETRIVSAKLWDRKKLRRLEPSRPKASISLPKIQTSAYNMRMARSIYNRSNEHVTDGTDLQKWLLGMRETSPPKFSHTTSIEASPTFGMGAKYIEGATSSKDMELNRRDWMEKHPSALDKLEEIVEAASGKRVAVFLDYDGTLSPIVEDPDRAFMSQQMRAIVKEVANVFPTAIISGRCKEKLHEFVQLPELYYAGSHGLEIIGPATVSKHVDQSRASQAKENGLVLFQPAKDFTNVINKVFHILDQQTRSVPGARVEHNKFCVSVHFRCVKEKHWIGLARCVQRVVECFPNLRLTQGRKVLEIRPLIAWNKGKALDFLLKSLGLNDPNTVFPIYLGDDRSDEDAFKVLNRKKHGLGILVSAVAKETNAVCSLRDPSEVGELLKRLVMWKQKRLFKYL</sequence>
<dbReference type="AlphaFoldDB" id="A0A8T2TXN4"/>
<dbReference type="EMBL" id="CM035415">
    <property type="protein sequence ID" value="KAH7426414.1"/>
    <property type="molecule type" value="Genomic_DNA"/>
</dbReference>
<protein>
    <recommendedName>
        <fullName evidence="6">Trehalose 6-phosphate phosphatase</fullName>
        <ecNumber evidence="6">3.1.3.12</ecNumber>
    </recommendedName>
</protein>
<dbReference type="FunFam" id="3.40.50.1000:FF:000073">
    <property type="entry name" value="Trehalose 6-phosphate phosphatase"/>
    <property type="match status" value="1"/>
</dbReference>
<comment type="function">
    <text evidence="6">Removes the phosphate from trehalose 6-phosphate to produce free trehalose.</text>
</comment>
<dbReference type="GO" id="GO:0004805">
    <property type="term" value="F:trehalose-phosphatase activity"/>
    <property type="evidence" value="ECO:0007669"/>
    <property type="project" value="UniProtKB-EC"/>
</dbReference>
<evidence type="ECO:0000256" key="1">
    <source>
        <dbReference type="ARBA" id="ARBA00000500"/>
    </source>
</evidence>
<dbReference type="SUPFAM" id="SSF56784">
    <property type="entry name" value="HAD-like"/>
    <property type="match status" value="1"/>
</dbReference>
<gene>
    <name evidence="7" type="ORF">KP509_10G001200</name>
</gene>
<keyword evidence="8" id="KW-1185">Reference proteome</keyword>
<keyword evidence="5 6" id="KW-0378">Hydrolase</keyword>
<dbReference type="InterPro" id="IPR023214">
    <property type="entry name" value="HAD_sf"/>
</dbReference>
<evidence type="ECO:0000256" key="4">
    <source>
        <dbReference type="ARBA" id="ARBA00008770"/>
    </source>
</evidence>
<dbReference type="InterPro" id="IPR036412">
    <property type="entry name" value="HAD-like_sf"/>
</dbReference>
<evidence type="ECO:0000256" key="3">
    <source>
        <dbReference type="ARBA" id="ARBA00005199"/>
    </source>
</evidence>
<evidence type="ECO:0000313" key="7">
    <source>
        <dbReference type="EMBL" id="KAH7426416.1"/>
    </source>
</evidence>
<dbReference type="PANTHER" id="PTHR43768">
    <property type="entry name" value="TREHALOSE 6-PHOSPHATE PHOSPHATASE"/>
    <property type="match status" value="1"/>
</dbReference>
<accession>A0A8T2TXN4</accession>
<dbReference type="Gene3D" id="3.40.50.1000">
    <property type="entry name" value="HAD superfamily/HAD-like"/>
    <property type="match status" value="2"/>
</dbReference>